<keyword evidence="3" id="KW-0238">DNA-binding</keyword>
<dbReference type="Pfam" id="PF00847">
    <property type="entry name" value="AP2"/>
    <property type="match status" value="1"/>
</dbReference>
<name>A0AAV6J2Y2_9ERIC</name>
<dbReference type="SUPFAM" id="SSF54171">
    <property type="entry name" value="DNA-binding domain"/>
    <property type="match status" value="1"/>
</dbReference>
<feature type="domain" description="AP2/ERF" evidence="9">
    <location>
        <begin position="162"/>
        <end position="218"/>
    </location>
</feature>
<keyword evidence="11" id="KW-1185">Reference proteome</keyword>
<protein>
    <recommendedName>
        <fullName evidence="9">AP2/ERF domain-containing protein</fullName>
    </recommendedName>
</protein>
<dbReference type="InterPro" id="IPR036955">
    <property type="entry name" value="AP2/ERF_dom_sf"/>
</dbReference>
<dbReference type="AlphaFoldDB" id="A0AAV6J2Y2"/>
<evidence type="ECO:0000256" key="8">
    <source>
        <dbReference type="SAM" id="MobiDB-lite"/>
    </source>
</evidence>
<proteinExistence type="inferred from homology"/>
<feature type="region of interest" description="Disordered" evidence="8">
    <location>
        <begin position="302"/>
        <end position="326"/>
    </location>
</feature>
<evidence type="ECO:0000256" key="6">
    <source>
        <dbReference type="ARBA" id="ARBA00023242"/>
    </source>
</evidence>
<dbReference type="InterPro" id="IPR016177">
    <property type="entry name" value="DNA-bd_dom_sf"/>
</dbReference>
<feature type="compositionally biased region" description="Basic and acidic residues" evidence="8">
    <location>
        <begin position="251"/>
        <end position="266"/>
    </location>
</feature>
<evidence type="ECO:0000256" key="4">
    <source>
        <dbReference type="ARBA" id="ARBA00023159"/>
    </source>
</evidence>
<reference evidence="10" key="1">
    <citation type="submission" date="2020-08" db="EMBL/GenBank/DDBJ databases">
        <title>Plant Genome Project.</title>
        <authorList>
            <person name="Zhang R.-G."/>
        </authorList>
    </citation>
    <scope>NUCLEOTIDE SEQUENCE</scope>
    <source>
        <strain evidence="10">WSP0</strain>
        <tissue evidence="10">Leaf</tissue>
    </source>
</reference>
<evidence type="ECO:0000256" key="2">
    <source>
        <dbReference type="ARBA" id="ARBA00023015"/>
    </source>
</evidence>
<keyword evidence="5" id="KW-0804">Transcription</keyword>
<comment type="subcellular location">
    <subcellularLocation>
        <location evidence="1">Nucleus</location>
    </subcellularLocation>
</comment>
<evidence type="ECO:0000313" key="10">
    <source>
        <dbReference type="EMBL" id="KAG5533750.1"/>
    </source>
</evidence>
<feature type="compositionally biased region" description="Acidic residues" evidence="8">
    <location>
        <begin position="316"/>
        <end position="326"/>
    </location>
</feature>
<dbReference type="CDD" id="cd00018">
    <property type="entry name" value="AP2"/>
    <property type="match status" value="1"/>
</dbReference>
<accession>A0AAV6J2Y2</accession>
<comment type="similarity">
    <text evidence="7">Belongs to the AP2/ERF transcription factor family. ERF subfamily.</text>
</comment>
<dbReference type="GO" id="GO:0003677">
    <property type="term" value="F:DNA binding"/>
    <property type="evidence" value="ECO:0007669"/>
    <property type="project" value="UniProtKB-KW"/>
</dbReference>
<dbReference type="GO" id="GO:0005634">
    <property type="term" value="C:nucleus"/>
    <property type="evidence" value="ECO:0007669"/>
    <property type="project" value="UniProtKB-SubCell"/>
</dbReference>
<keyword evidence="2" id="KW-0805">Transcription regulation</keyword>
<dbReference type="InterPro" id="IPR001471">
    <property type="entry name" value="AP2/ERF_dom"/>
</dbReference>
<dbReference type="EMBL" id="JACTNZ010000009">
    <property type="protein sequence ID" value="KAG5533750.1"/>
    <property type="molecule type" value="Genomic_DNA"/>
</dbReference>
<keyword evidence="4" id="KW-0010">Activator</keyword>
<dbReference type="InterPro" id="IPR045277">
    <property type="entry name" value="DRE1A-I"/>
</dbReference>
<evidence type="ECO:0000256" key="5">
    <source>
        <dbReference type="ARBA" id="ARBA00023163"/>
    </source>
</evidence>
<evidence type="ECO:0000256" key="3">
    <source>
        <dbReference type="ARBA" id="ARBA00023125"/>
    </source>
</evidence>
<dbReference type="GO" id="GO:0003700">
    <property type="term" value="F:DNA-binding transcription factor activity"/>
    <property type="evidence" value="ECO:0007669"/>
    <property type="project" value="InterPro"/>
</dbReference>
<evidence type="ECO:0000256" key="7">
    <source>
        <dbReference type="ARBA" id="ARBA00024343"/>
    </source>
</evidence>
<dbReference type="PANTHER" id="PTHR31839:SF85">
    <property type="entry name" value="AP2_ERF DOMAIN-CONTAINING PROTEIN"/>
    <property type="match status" value="1"/>
</dbReference>
<feature type="region of interest" description="Disordered" evidence="8">
    <location>
        <begin position="137"/>
        <end position="164"/>
    </location>
</feature>
<dbReference type="SMART" id="SM00380">
    <property type="entry name" value="AP2"/>
    <property type="match status" value="1"/>
</dbReference>
<feature type="region of interest" description="Disordered" evidence="8">
    <location>
        <begin position="238"/>
        <end position="281"/>
    </location>
</feature>
<feature type="compositionally biased region" description="Pro residues" evidence="8">
    <location>
        <begin position="30"/>
        <end position="44"/>
    </location>
</feature>
<dbReference type="PROSITE" id="PS51032">
    <property type="entry name" value="AP2_ERF"/>
    <property type="match status" value="1"/>
</dbReference>
<keyword evidence="6" id="KW-0539">Nucleus</keyword>
<feature type="compositionally biased region" description="Low complexity" evidence="8">
    <location>
        <begin position="20"/>
        <end position="29"/>
    </location>
</feature>
<comment type="caution">
    <text evidence="10">The sequence shown here is derived from an EMBL/GenBank/DDBJ whole genome shotgun (WGS) entry which is preliminary data.</text>
</comment>
<dbReference type="Proteomes" id="UP000823749">
    <property type="component" value="Chromosome 9"/>
</dbReference>
<evidence type="ECO:0000313" key="11">
    <source>
        <dbReference type="Proteomes" id="UP000823749"/>
    </source>
</evidence>
<dbReference type="PANTHER" id="PTHR31839">
    <property type="entry name" value="DEHYDRATION-RESPONSIVE ELEMENT-BINDING PROTEIN 1D"/>
    <property type="match status" value="1"/>
</dbReference>
<gene>
    <name evidence="10" type="ORF">RHGRI_027812</name>
</gene>
<evidence type="ECO:0000256" key="1">
    <source>
        <dbReference type="ARBA" id="ARBA00004123"/>
    </source>
</evidence>
<evidence type="ECO:0000259" key="9">
    <source>
        <dbReference type="PROSITE" id="PS51032"/>
    </source>
</evidence>
<organism evidence="10 11">
    <name type="scientific">Rhododendron griersonianum</name>
    <dbReference type="NCBI Taxonomy" id="479676"/>
    <lineage>
        <taxon>Eukaryota</taxon>
        <taxon>Viridiplantae</taxon>
        <taxon>Streptophyta</taxon>
        <taxon>Embryophyta</taxon>
        <taxon>Tracheophyta</taxon>
        <taxon>Spermatophyta</taxon>
        <taxon>Magnoliopsida</taxon>
        <taxon>eudicotyledons</taxon>
        <taxon>Gunneridae</taxon>
        <taxon>Pentapetalae</taxon>
        <taxon>asterids</taxon>
        <taxon>Ericales</taxon>
        <taxon>Ericaceae</taxon>
        <taxon>Ericoideae</taxon>
        <taxon>Rhodoreae</taxon>
        <taxon>Rhododendron</taxon>
    </lineage>
</organism>
<feature type="compositionally biased region" description="Polar residues" evidence="8">
    <location>
        <begin position="8"/>
        <end position="19"/>
    </location>
</feature>
<sequence>MQMADLPANNNAHQIDQRTSTPSTSDSDPSNPPPPLSLFPPQPSFPISCENPSPTHLLHPPVTSPSKGGGGASGEHPTPTPNSAVAVENPSPRQLQPPVATVSEHDLSPNIFDNLSVRSSLRAAARLNPGPNLTVTCENSSPKHRQPALATVTSPTKGKHPSFRGIRCRSGKWVSEIREPRKANRIWLGTHPSPEMAAAAYDVAALALKGPDAVLNFPESVLSYPVPASPSPSDVRAAAAAAAAARQRRAGTGEKSEQSEEVKNEEMGCDDTSSSGQEFMDEEAIFGMPNMLLDMAEGMLLSPPRIKVPPSVDSGENSDVESDLWS</sequence>
<feature type="region of interest" description="Disordered" evidence="8">
    <location>
        <begin position="1"/>
        <end position="101"/>
    </location>
</feature>
<dbReference type="Gene3D" id="3.30.730.10">
    <property type="entry name" value="AP2/ERF domain"/>
    <property type="match status" value="1"/>
</dbReference>